<dbReference type="SUPFAM" id="SSF56112">
    <property type="entry name" value="Protein kinase-like (PK-like)"/>
    <property type="match status" value="1"/>
</dbReference>
<dbReference type="AlphaFoldDB" id="A0A2T9YN08"/>
<evidence type="ECO:0000313" key="11">
    <source>
        <dbReference type="Proteomes" id="UP000245383"/>
    </source>
</evidence>
<dbReference type="EMBL" id="MBFR01000122">
    <property type="protein sequence ID" value="PVU93654.1"/>
    <property type="molecule type" value="Genomic_DNA"/>
</dbReference>
<dbReference type="GO" id="GO:0035556">
    <property type="term" value="P:intracellular signal transduction"/>
    <property type="evidence" value="ECO:0007669"/>
    <property type="project" value="TreeGrafter"/>
</dbReference>
<dbReference type="FunFam" id="1.10.510.10:FF:000571">
    <property type="entry name" value="Maternal embryonic leucine zipper kinase"/>
    <property type="match status" value="1"/>
</dbReference>
<dbReference type="PANTHER" id="PTHR24346">
    <property type="entry name" value="MAP/MICROTUBULE AFFINITY-REGULATING KINASE"/>
    <property type="match status" value="1"/>
</dbReference>
<dbReference type="PROSITE" id="PS50011">
    <property type="entry name" value="PROTEIN_KINASE_DOM"/>
    <property type="match status" value="1"/>
</dbReference>
<evidence type="ECO:0000256" key="2">
    <source>
        <dbReference type="ARBA" id="ARBA00022527"/>
    </source>
</evidence>
<feature type="region of interest" description="Disordered" evidence="8">
    <location>
        <begin position="903"/>
        <end position="923"/>
    </location>
</feature>
<keyword evidence="5" id="KW-0418">Kinase</keyword>
<feature type="region of interest" description="Disordered" evidence="8">
    <location>
        <begin position="804"/>
        <end position="842"/>
    </location>
</feature>
<feature type="region of interest" description="Disordered" evidence="8">
    <location>
        <begin position="554"/>
        <end position="578"/>
    </location>
</feature>
<dbReference type="Proteomes" id="UP000245383">
    <property type="component" value="Unassembled WGS sequence"/>
</dbReference>
<evidence type="ECO:0000256" key="7">
    <source>
        <dbReference type="PROSITE-ProRule" id="PRU10141"/>
    </source>
</evidence>
<dbReference type="GO" id="GO:0005524">
    <property type="term" value="F:ATP binding"/>
    <property type="evidence" value="ECO:0007669"/>
    <property type="project" value="UniProtKB-UniRule"/>
</dbReference>
<keyword evidence="4 7" id="KW-0547">Nucleotide-binding</keyword>
<dbReference type="PANTHER" id="PTHR24346:SF82">
    <property type="entry name" value="KP78A-RELATED"/>
    <property type="match status" value="1"/>
</dbReference>
<dbReference type="GO" id="GO:0000226">
    <property type="term" value="P:microtubule cytoskeleton organization"/>
    <property type="evidence" value="ECO:0007669"/>
    <property type="project" value="TreeGrafter"/>
</dbReference>
<dbReference type="Pfam" id="PF00069">
    <property type="entry name" value="Pkinase"/>
    <property type="match status" value="1"/>
</dbReference>
<feature type="compositionally biased region" description="Polar residues" evidence="8">
    <location>
        <begin position="606"/>
        <end position="618"/>
    </location>
</feature>
<dbReference type="OrthoDB" id="193931at2759"/>
<dbReference type="PROSITE" id="PS00107">
    <property type="entry name" value="PROTEIN_KINASE_ATP"/>
    <property type="match status" value="1"/>
</dbReference>
<name>A0A2T9YN08_9FUNG</name>
<dbReference type="InterPro" id="IPR011009">
    <property type="entry name" value="Kinase-like_dom_sf"/>
</dbReference>
<dbReference type="GO" id="GO:0005737">
    <property type="term" value="C:cytoplasm"/>
    <property type="evidence" value="ECO:0007669"/>
    <property type="project" value="TreeGrafter"/>
</dbReference>
<dbReference type="InterPro" id="IPR000719">
    <property type="entry name" value="Prot_kinase_dom"/>
</dbReference>
<keyword evidence="3" id="KW-0808">Transferase</keyword>
<evidence type="ECO:0000256" key="8">
    <source>
        <dbReference type="SAM" id="MobiDB-lite"/>
    </source>
</evidence>
<dbReference type="InterPro" id="IPR008271">
    <property type="entry name" value="Ser/Thr_kinase_AS"/>
</dbReference>
<proteinExistence type="inferred from homology"/>
<evidence type="ECO:0000313" key="10">
    <source>
        <dbReference type="EMBL" id="PVU93654.1"/>
    </source>
</evidence>
<evidence type="ECO:0000256" key="3">
    <source>
        <dbReference type="ARBA" id="ARBA00022679"/>
    </source>
</evidence>
<feature type="compositionally biased region" description="Polar residues" evidence="8">
    <location>
        <begin position="630"/>
        <end position="639"/>
    </location>
</feature>
<feature type="compositionally biased region" description="Basic residues" evidence="8">
    <location>
        <begin position="804"/>
        <end position="822"/>
    </location>
</feature>
<protein>
    <recommendedName>
        <fullName evidence="9">Protein kinase domain-containing protein</fullName>
    </recommendedName>
</protein>
<evidence type="ECO:0000256" key="4">
    <source>
        <dbReference type="ARBA" id="ARBA00022741"/>
    </source>
</evidence>
<sequence>MGKTIGEGSMGKVKLGLNLKTNKWVAIKIIKRLDADFDELAIPDYNQLAIELDKNERNRHDFFPESTSSLLEEPYKTNSQLSTKQANFITLIKKTLSSQTRYYQSYKSELKSNDSRTMREILLSQLVSHPHICELQQIIAHSSRYYIISELVNGKQLLQIISEKKRLPENTARRYARQITSAIAYLHKHSIVHRDLKIENIMVNQNNDIKIIDFGLSNLYSFRKKLNTFCGSLYFAAPELLQALDYFGPETDCWSLGIILYVLVCGKVPFDDITIPNLHKKIKAGKFDLPNYLSLSCKELISFLIVVDPVKRATINTVINSEWINEGYSSSPNCYIPDNSINFPLVNVSQIDKNIVSVIAKYYYILYFGTTNADTFNSMLNEFFLIINSPWYKDYLTHKYKHFLINSGSFYSKNQPNENSNKSYHCRSPSIESYNTSKPKYHSKTTENDASRTISSYNQFQDSCSINKSSHSIQNISEINLINIDSSYSKKINISNFLPIKYQLDSGDSFINTKHSYSIEDNYRFLEGADPLLSIYYMIQAKLFYHKTINAPNSPVSSSKNSNSEKPLPNKPFGILSKSTRVPNSLKITDSNGYTAPKRVSNSLKISDSSSFTTPNSIKETKKDLKNKSRSYSLTSKLSAEQKKSKNNSMLKNKSLVVNNNSSSNNNRSHQLSPLKFQHSFNNRKSSQQSAHISINNSLTSAEKLVFQNNGPHTVMCKLSDNDSIGSIGEGFHINNLEPKLETFYETLTFLDNNPNYFRTLQIDSTEHKNLSKLASNESLTSKKTPKSQEKSFAETDRSKFFFKNKKSSSRPRKSKLFKKNSSKNILEPTAPALTEPKRTKSYSDLKELSSSLFGNHDAQKKDYTSDRNFGIFKSKKDDFKEKSGSKVPELEPTSKLKSFLKSSKNKTNNHNINSPKSAPNVANHAKAGLSSNLNANSIYNMSSDADTSSLVSLLSILNSYQVEIHHDEPDIKKKKWIDKFLIKLVN</sequence>
<comment type="caution">
    <text evidence="10">The sequence shown here is derived from an EMBL/GenBank/DDBJ whole genome shotgun (WGS) entry which is preliminary data.</text>
</comment>
<organism evidence="10 11">
    <name type="scientific">Smittium simulii</name>
    <dbReference type="NCBI Taxonomy" id="133385"/>
    <lineage>
        <taxon>Eukaryota</taxon>
        <taxon>Fungi</taxon>
        <taxon>Fungi incertae sedis</taxon>
        <taxon>Zoopagomycota</taxon>
        <taxon>Kickxellomycotina</taxon>
        <taxon>Harpellomycetes</taxon>
        <taxon>Harpellales</taxon>
        <taxon>Legeriomycetaceae</taxon>
        <taxon>Smittium</taxon>
    </lineage>
</organism>
<gene>
    <name evidence="10" type="ORF">BB561_003128</name>
</gene>
<feature type="region of interest" description="Disordered" evidence="8">
    <location>
        <begin position="606"/>
        <end position="670"/>
    </location>
</feature>
<dbReference type="PROSITE" id="PS00108">
    <property type="entry name" value="PROTEIN_KINASE_ST"/>
    <property type="match status" value="1"/>
</dbReference>
<keyword evidence="6 7" id="KW-0067">ATP-binding</keyword>
<feature type="compositionally biased region" description="Low complexity" evidence="8">
    <location>
        <begin position="554"/>
        <end position="567"/>
    </location>
</feature>
<keyword evidence="11" id="KW-1185">Reference proteome</keyword>
<feature type="domain" description="Protein kinase" evidence="9">
    <location>
        <begin position="1"/>
        <end position="324"/>
    </location>
</feature>
<dbReference type="Gene3D" id="3.30.200.20">
    <property type="entry name" value="Phosphorylase Kinase, domain 1"/>
    <property type="match status" value="1"/>
</dbReference>
<feature type="compositionally biased region" description="Low complexity" evidence="8">
    <location>
        <begin position="647"/>
        <end position="667"/>
    </location>
</feature>
<keyword evidence="2" id="KW-0723">Serine/threonine-protein kinase</keyword>
<evidence type="ECO:0000256" key="6">
    <source>
        <dbReference type="ARBA" id="ARBA00022840"/>
    </source>
</evidence>
<accession>A0A2T9YN08</accession>
<dbReference type="Gene3D" id="1.10.510.10">
    <property type="entry name" value="Transferase(Phosphotransferase) domain 1"/>
    <property type="match status" value="1"/>
</dbReference>
<dbReference type="STRING" id="133385.A0A2T9YN08"/>
<dbReference type="GO" id="GO:0004674">
    <property type="term" value="F:protein serine/threonine kinase activity"/>
    <property type="evidence" value="ECO:0007669"/>
    <property type="project" value="UniProtKB-KW"/>
</dbReference>
<feature type="binding site" evidence="7">
    <location>
        <position position="28"/>
    </location>
    <ligand>
        <name>ATP</name>
        <dbReference type="ChEBI" id="CHEBI:30616"/>
    </ligand>
</feature>
<dbReference type="SMART" id="SM00220">
    <property type="entry name" value="S_TKc"/>
    <property type="match status" value="1"/>
</dbReference>
<comment type="similarity">
    <text evidence="1">Belongs to the protein kinase superfamily. CAMK Ser/Thr protein kinase family. NIM1 subfamily.</text>
</comment>
<evidence type="ECO:0000256" key="5">
    <source>
        <dbReference type="ARBA" id="ARBA00022777"/>
    </source>
</evidence>
<evidence type="ECO:0000256" key="1">
    <source>
        <dbReference type="ARBA" id="ARBA00010791"/>
    </source>
</evidence>
<reference evidence="10 11" key="1">
    <citation type="journal article" date="2018" name="MBio">
        <title>Comparative Genomics Reveals the Core Gene Toolbox for the Fungus-Insect Symbiosis.</title>
        <authorList>
            <person name="Wang Y."/>
            <person name="Stata M."/>
            <person name="Wang W."/>
            <person name="Stajich J.E."/>
            <person name="White M.M."/>
            <person name="Moncalvo J.M."/>
        </authorList>
    </citation>
    <scope>NUCLEOTIDE SEQUENCE [LARGE SCALE GENOMIC DNA]</scope>
    <source>
        <strain evidence="10 11">SWE-8-4</strain>
    </source>
</reference>
<dbReference type="InterPro" id="IPR017441">
    <property type="entry name" value="Protein_kinase_ATP_BS"/>
</dbReference>
<evidence type="ECO:0000259" key="9">
    <source>
        <dbReference type="PROSITE" id="PS50011"/>
    </source>
</evidence>